<keyword evidence="2 6" id="KW-0049">Antioxidant</keyword>
<dbReference type="InterPro" id="IPR013740">
    <property type="entry name" value="Redoxin"/>
</dbReference>
<dbReference type="GO" id="GO:0045454">
    <property type="term" value="P:cell redox homeostasis"/>
    <property type="evidence" value="ECO:0007669"/>
    <property type="project" value="TreeGrafter"/>
</dbReference>
<reference evidence="8" key="1">
    <citation type="submission" date="2019-03" db="EMBL/GenBank/DDBJ databases">
        <title>Afifella sp. nov., isolated from activated sludge.</title>
        <authorList>
            <person name="Li Q."/>
            <person name="Liu Y."/>
        </authorList>
    </citation>
    <scope>NUCLEOTIDE SEQUENCE</scope>
    <source>
        <strain evidence="8">L72</strain>
    </source>
</reference>
<dbReference type="SUPFAM" id="SSF52833">
    <property type="entry name" value="Thioredoxin-like"/>
    <property type="match status" value="1"/>
</dbReference>
<dbReference type="CDD" id="cd03013">
    <property type="entry name" value="PRX5_like"/>
    <property type="match status" value="1"/>
</dbReference>
<evidence type="ECO:0000256" key="2">
    <source>
        <dbReference type="ARBA" id="ARBA00022862"/>
    </source>
</evidence>
<dbReference type="InterPro" id="IPR036249">
    <property type="entry name" value="Thioredoxin-like_sf"/>
</dbReference>
<protein>
    <recommendedName>
        <fullName evidence="6">Glutathione-dependent peroxiredoxin</fullName>
        <ecNumber evidence="6">1.11.1.27</ecNumber>
    </recommendedName>
</protein>
<dbReference type="InterPro" id="IPR013766">
    <property type="entry name" value="Thioredoxin_domain"/>
</dbReference>
<accession>A0A964T4W2</accession>
<comment type="caution">
    <text evidence="8">The sequence shown here is derived from an EMBL/GenBank/DDBJ whole genome shotgun (WGS) entry which is preliminary data.</text>
</comment>
<dbReference type="AlphaFoldDB" id="A0A964T4W2"/>
<evidence type="ECO:0000256" key="5">
    <source>
        <dbReference type="PIRSR" id="PIRSR637944-1"/>
    </source>
</evidence>
<evidence type="ECO:0000256" key="4">
    <source>
        <dbReference type="ARBA" id="ARBA00023284"/>
    </source>
</evidence>
<feature type="active site" description="Cysteine sulfenic acid (-SOH) intermediate" evidence="5">
    <location>
        <position position="48"/>
    </location>
</feature>
<comment type="catalytic activity">
    <reaction evidence="6">
        <text>a hydroperoxide + 2 glutathione = an alcohol + glutathione disulfide + H2O</text>
        <dbReference type="Rhea" id="RHEA:62632"/>
        <dbReference type="ChEBI" id="CHEBI:15377"/>
        <dbReference type="ChEBI" id="CHEBI:30879"/>
        <dbReference type="ChEBI" id="CHEBI:35924"/>
        <dbReference type="ChEBI" id="CHEBI:57925"/>
        <dbReference type="ChEBI" id="CHEBI:58297"/>
        <dbReference type="EC" id="1.11.1.27"/>
    </reaction>
</comment>
<dbReference type="Pfam" id="PF08534">
    <property type="entry name" value="Redoxin"/>
    <property type="match status" value="1"/>
</dbReference>
<dbReference type="Proteomes" id="UP000773614">
    <property type="component" value="Unassembled WGS sequence"/>
</dbReference>
<sequence>MIAVGDRLPETSFFVLKEGRPQKVPSGAIFVGRRIVLFGVPGAFTPTCTLNHLPGFLEHSHAIREKGVDEIAVVAVNDANVMDAWAEATGGRGRILYLSDGNAEFALATGLDLDSTGVGRGLRMKRFSMIVEDGVVTALNVEDTTAEAEKSGAARILEQL</sequence>
<organism evidence="8 9">
    <name type="scientific">Propylenella binzhouense</name>
    <dbReference type="NCBI Taxonomy" id="2555902"/>
    <lineage>
        <taxon>Bacteria</taxon>
        <taxon>Pseudomonadati</taxon>
        <taxon>Pseudomonadota</taxon>
        <taxon>Alphaproteobacteria</taxon>
        <taxon>Hyphomicrobiales</taxon>
        <taxon>Propylenellaceae</taxon>
        <taxon>Propylenella</taxon>
    </lineage>
</organism>
<keyword evidence="1 6" id="KW-0575">Peroxidase</keyword>
<dbReference type="GO" id="GO:0034599">
    <property type="term" value="P:cellular response to oxidative stress"/>
    <property type="evidence" value="ECO:0007669"/>
    <property type="project" value="InterPro"/>
</dbReference>
<dbReference type="GO" id="GO:0008379">
    <property type="term" value="F:thioredoxin peroxidase activity"/>
    <property type="evidence" value="ECO:0007669"/>
    <property type="project" value="InterPro"/>
</dbReference>
<evidence type="ECO:0000259" key="7">
    <source>
        <dbReference type="PROSITE" id="PS51352"/>
    </source>
</evidence>
<dbReference type="GO" id="GO:0005737">
    <property type="term" value="C:cytoplasm"/>
    <property type="evidence" value="ECO:0007669"/>
    <property type="project" value="TreeGrafter"/>
</dbReference>
<keyword evidence="3 6" id="KW-0560">Oxidoreductase</keyword>
<evidence type="ECO:0000313" key="9">
    <source>
        <dbReference type="Proteomes" id="UP000773614"/>
    </source>
</evidence>
<dbReference type="InterPro" id="IPR037944">
    <property type="entry name" value="PRX5-like"/>
</dbReference>
<dbReference type="PANTHER" id="PTHR10430:SF16">
    <property type="entry name" value="PEROXIREDOXIN-5, MITOCHONDRIAL"/>
    <property type="match status" value="1"/>
</dbReference>
<evidence type="ECO:0000256" key="1">
    <source>
        <dbReference type="ARBA" id="ARBA00022559"/>
    </source>
</evidence>
<feature type="domain" description="Thioredoxin" evidence="7">
    <location>
        <begin position="2"/>
        <end position="160"/>
    </location>
</feature>
<keyword evidence="4 6" id="KW-0676">Redox-active center</keyword>
<evidence type="ECO:0000256" key="3">
    <source>
        <dbReference type="ARBA" id="ARBA00023002"/>
    </source>
</evidence>
<dbReference type="EC" id="1.11.1.27" evidence="6"/>
<name>A0A964T4W2_9HYPH</name>
<comment type="similarity">
    <text evidence="6">Belongs to the peroxiredoxin family. Prx5 subfamily.</text>
</comment>
<dbReference type="PROSITE" id="PS51352">
    <property type="entry name" value="THIOREDOXIN_2"/>
    <property type="match status" value="1"/>
</dbReference>
<dbReference type="RefSeq" id="WP_161140904.1">
    <property type="nucleotide sequence ID" value="NZ_SPKJ01000041.1"/>
</dbReference>
<dbReference type="EMBL" id="SPKJ01000041">
    <property type="protein sequence ID" value="MYZ48556.1"/>
    <property type="molecule type" value="Genomic_DNA"/>
</dbReference>
<keyword evidence="9" id="KW-1185">Reference proteome</keyword>
<dbReference type="Gene3D" id="3.40.30.10">
    <property type="entry name" value="Glutaredoxin"/>
    <property type="match status" value="1"/>
</dbReference>
<gene>
    <name evidence="8" type="ORF">E4O86_12630</name>
</gene>
<evidence type="ECO:0000313" key="8">
    <source>
        <dbReference type="EMBL" id="MYZ48556.1"/>
    </source>
</evidence>
<dbReference type="FunFam" id="3.40.30.10:FF:000020">
    <property type="entry name" value="Peroxiredoxin"/>
    <property type="match status" value="1"/>
</dbReference>
<dbReference type="GO" id="GO:0042744">
    <property type="term" value="P:hydrogen peroxide catabolic process"/>
    <property type="evidence" value="ECO:0007669"/>
    <property type="project" value="TreeGrafter"/>
</dbReference>
<dbReference type="PANTHER" id="PTHR10430">
    <property type="entry name" value="PEROXIREDOXIN"/>
    <property type="match status" value="1"/>
</dbReference>
<comment type="function">
    <text evidence="6">Thiol-specific peroxidase that catalyzes the reduction of hydrogen peroxide and organic hydroperoxides to water and alcohols, respectively. Plays a role in cell protection against oxidative stress by detoxifying peroxides.</text>
</comment>
<proteinExistence type="inferred from homology"/>
<evidence type="ECO:0000256" key="6">
    <source>
        <dbReference type="RuleBase" id="RU366011"/>
    </source>
</evidence>
<dbReference type="OrthoDB" id="9800621at2"/>